<reference evidence="2 3" key="1">
    <citation type="journal article" date="2021" name="Elife">
        <title>Chloroplast acquisition without the gene transfer in kleptoplastic sea slugs, Plakobranchus ocellatus.</title>
        <authorList>
            <person name="Maeda T."/>
            <person name="Takahashi S."/>
            <person name="Yoshida T."/>
            <person name="Shimamura S."/>
            <person name="Takaki Y."/>
            <person name="Nagai Y."/>
            <person name="Toyoda A."/>
            <person name="Suzuki Y."/>
            <person name="Arimoto A."/>
            <person name="Ishii H."/>
            <person name="Satoh N."/>
            <person name="Nishiyama T."/>
            <person name="Hasebe M."/>
            <person name="Maruyama T."/>
            <person name="Minagawa J."/>
            <person name="Obokata J."/>
            <person name="Shigenobu S."/>
        </authorList>
    </citation>
    <scope>NUCLEOTIDE SEQUENCE [LARGE SCALE GENOMIC DNA]</scope>
</reference>
<dbReference type="AlphaFoldDB" id="A0AAV4ED13"/>
<gene>
    <name evidence="2" type="ORF">ElyMa_000034200</name>
</gene>
<accession>A0AAV4ED13</accession>
<evidence type="ECO:0000256" key="1">
    <source>
        <dbReference type="SAM" id="MobiDB-lite"/>
    </source>
</evidence>
<comment type="caution">
    <text evidence="2">The sequence shown here is derived from an EMBL/GenBank/DDBJ whole genome shotgun (WGS) entry which is preliminary data.</text>
</comment>
<feature type="region of interest" description="Disordered" evidence="1">
    <location>
        <begin position="59"/>
        <end position="82"/>
    </location>
</feature>
<evidence type="ECO:0000313" key="3">
    <source>
        <dbReference type="Proteomes" id="UP000762676"/>
    </source>
</evidence>
<protein>
    <submittedName>
        <fullName evidence="2">Uncharacterized protein</fullName>
    </submittedName>
</protein>
<dbReference type="EMBL" id="BMAT01000051">
    <property type="protein sequence ID" value="GFR58577.1"/>
    <property type="molecule type" value="Genomic_DNA"/>
</dbReference>
<proteinExistence type="predicted"/>
<organism evidence="2 3">
    <name type="scientific">Elysia marginata</name>
    <dbReference type="NCBI Taxonomy" id="1093978"/>
    <lineage>
        <taxon>Eukaryota</taxon>
        <taxon>Metazoa</taxon>
        <taxon>Spiralia</taxon>
        <taxon>Lophotrochozoa</taxon>
        <taxon>Mollusca</taxon>
        <taxon>Gastropoda</taxon>
        <taxon>Heterobranchia</taxon>
        <taxon>Euthyneura</taxon>
        <taxon>Panpulmonata</taxon>
        <taxon>Sacoglossa</taxon>
        <taxon>Placobranchoidea</taxon>
        <taxon>Plakobranchidae</taxon>
        <taxon>Elysia</taxon>
    </lineage>
</organism>
<keyword evidence="3" id="KW-1185">Reference proteome</keyword>
<evidence type="ECO:0000313" key="2">
    <source>
        <dbReference type="EMBL" id="GFR58577.1"/>
    </source>
</evidence>
<sequence>MGHNVHSPPPRDYWEFALLLFFRPKGKTLGRHVLAHCSPAGKSLDGVSAYMVPTARHRQRLQGPRANEAASAKRLLYHREVQ</sequence>
<dbReference type="Proteomes" id="UP000762676">
    <property type="component" value="Unassembled WGS sequence"/>
</dbReference>
<name>A0AAV4ED13_9GAST</name>